<organism evidence="2 3">
    <name type="scientific">Bison bison bison</name>
    <name type="common">North American plains bison</name>
    <dbReference type="NCBI Taxonomy" id="43346"/>
    <lineage>
        <taxon>Eukaryota</taxon>
        <taxon>Metazoa</taxon>
        <taxon>Chordata</taxon>
        <taxon>Craniata</taxon>
        <taxon>Vertebrata</taxon>
        <taxon>Euteleostomi</taxon>
        <taxon>Mammalia</taxon>
        <taxon>Eutheria</taxon>
        <taxon>Laurasiatheria</taxon>
        <taxon>Artiodactyla</taxon>
        <taxon>Ruminantia</taxon>
        <taxon>Pecora</taxon>
        <taxon>Bovidae</taxon>
        <taxon>Bovinae</taxon>
        <taxon>Bison</taxon>
    </lineage>
</organism>
<evidence type="ECO:0000313" key="3">
    <source>
        <dbReference type="RefSeq" id="XP_010859210.1"/>
    </source>
</evidence>
<proteinExistence type="predicted"/>
<reference evidence="3" key="1">
    <citation type="submission" date="2025-08" db="UniProtKB">
        <authorList>
            <consortium name="RefSeq"/>
        </authorList>
    </citation>
    <scope>IDENTIFICATION</scope>
    <source>
        <tissue evidence="3">Blood</tissue>
    </source>
</reference>
<dbReference type="Proteomes" id="UP000515208">
    <property type="component" value="Unplaced"/>
</dbReference>
<dbReference type="RefSeq" id="XP_010859210.1">
    <property type="nucleotide sequence ID" value="XM_010860908.1"/>
</dbReference>
<evidence type="ECO:0000256" key="1">
    <source>
        <dbReference type="SAM" id="MobiDB-lite"/>
    </source>
</evidence>
<dbReference type="AlphaFoldDB" id="A0A6P3J729"/>
<dbReference type="KEGG" id="bbis:105003622"/>
<feature type="region of interest" description="Disordered" evidence="1">
    <location>
        <begin position="1"/>
        <end position="34"/>
    </location>
</feature>
<gene>
    <name evidence="3" type="primary">LOC105003622</name>
</gene>
<dbReference type="GeneID" id="105003622"/>
<protein>
    <submittedName>
        <fullName evidence="3">Uncharacterized protein LOC105003622</fullName>
    </submittedName>
</protein>
<sequence length="110" mass="12595">MDTGSLQIQRLEPEAIKPTCQGSQPPFGPRSIQDGHLERSFPLSITWFQIPYDKIRDFASARLLEFSQMQTHTFAPQAPKASGKTPEERRTSRQDFQHPPWRIFGRTAIA</sequence>
<keyword evidence="2" id="KW-1185">Reference proteome</keyword>
<feature type="region of interest" description="Disordered" evidence="1">
    <location>
        <begin position="71"/>
        <end position="110"/>
    </location>
</feature>
<evidence type="ECO:0000313" key="2">
    <source>
        <dbReference type="Proteomes" id="UP000515208"/>
    </source>
</evidence>
<accession>A0A6P3J729</accession>
<name>A0A6P3J729_BISBB</name>
<feature type="compositionally biased region" description="Basic and acidic residues" evidence="1">
    <location>
        <begin position="85"/>
        <end position="96"/>
    </location>
</feature>